<dbReference type="Pfam" id="PF00134">
    <property type="entry name" value="Cyclin_N"/>
    <property type="match status" value="1"/>
</dbReference>
<sequence>MDVRKYTRRAQRTPLGSIQDVVEQGHKGNEAQEKICIEKRCPAKSKCVPTCPGKLKHPHLSPIEHTKGKKIVPGIAESTRLPHKPLESATKSDTMKVQKFPGMDVRKYTRRAQRTPLGSIQDVVEQGYKGNEAQKNICIEKRCPAKSKYVPTCPGKLKNPHLSPIEHTKRKKIVPGIAESTRLPHKPLESATKSDTMKVKIPSKTTSLNTGTIPKTGTKITINNKSSTSSKTQSSSKTSVTSSKLPIQQSCTISQPIKRRDLNECPTLPAQHFITLTQEESTSSSRFLGNIEYTRDTWYFCDEEPFIDGAMFFQGVLARNSRNSDTTVPISSLPTVEAVPVRSVFNSFQVKNHKPAVKSTLNRRSTTNRQIPFPLLLCPNYLQDIVQYLYQNRYNYLLKMEWLNTFVDTRVRTASVNRLLEITDNYLQTSETVYLYFMAVRIFDYSIVSLKLKNNSYTLASLVSLWISAKFYGMNRSIKATHLHTFSGGKYSKSQILSMERAVLSSLDFCLNIADPLIFLYGYLVSLNLENDQKLIYASTFAMECCTLYEPYPVTDPVLLAASSLYVAYRTLNSTIEGLESEEYCQRYKLKDIEWYVDTVLTPCIRMTVKKHYLPIERYSTIEKLQISKVFLDTLL</sequence>
<name>A0A6J2Y7H9_SITOR</name>
<dbReference type="SUPFAM" id="SSF47954">
    <property type="entry name" value="Cyclin-like"/>
    <property type="match status" value="2"/>
</dbReference>
<dbReference type="GeneID" id="115884973"/>
<dbReference type="Gene3D" id="1.10.472.10">
    <property type="entry name" value="Cyclin-like"/>
    <property type="match status" value="2"/>
</dbReference>
<evidence type="ECO:0000256" key="1">
    <source>
        <dbReference type="SAM" id="MobiDB-lite"/>
    </source>
</evidence>
<evidence type="ECO:0000313" key="4">
    <source>
        <dbReference type="RefSeq" id="XP_030759562.1"/>
    </source>
</evidence>
<proteinExistence type="predicted"/>
<protein>
    <submittedName>
        <fullName evidence="4">Uncharacterized protein LOC115884973 isoform X1</fullName>
    </submittedName>
</protein>
<dbReference type="InParanoid" id="A0A6J2Y7H9"/>
<dbReference type="AlphaFoldDB" id="A0A6J2Y7H9"/>
<keyword evidence="3" id="KW-1185">Reference proteome</keyword>
<dbReference type="InterPro" id="IPR039361">
    <property type="entry name" value="Cyclin"/>
</dbReference>
<dbReference type="InterPro" id="IPR006671">
    <property type="entry name" value="Cyclin_N"/>
</dbReference>
<evidence type="ECO:0000313" key="3">
    <source>
        <dbReference type="Proteomes" id="UP000504635"/>
    </source>
</evidence>
<dbReference type="OrthoDB" id="6370339at2759"/>
<feature type="region of interest" description="Disordered" evidence="1">
    <location>
        <begin position="205"/>
        <end position="245"/>
    </location>
</feature>
<accession>A0A6J2Y7H9</accession>
<dbReference type="InterPro" id="IPR036915">
    <property type="entry name" value="Cyclin-like_sf"/>
</dbReference>
<evidence type="ECO:0000259" key="2">
    <source>
        <dbReference type="Pfam" id="PF00134"/>
    </source>
</evidence>
<feature type="domain" description="Cyclin N-terminal" evidence="2">
    <location>
        <begin position="384"/>
        <end position="512"/>
    </location>
</feature>
<reference evidence="4" key="1">
    <citation type="submission" date="2025-08" db="UniProtKB">
        <authorList>
            <consortium name="RefSeq"/>
        </authorList>
    </citation>
    <scope>IDENTIFICATION</scope>
    <source>
        <tissue evidence="4">Gonads</tissue>
    </source>
</reference>
<dbReference type="Proteomes" id="UP000504635">
    <property type="component" value="Unplaced"/>
</dbReference>
<feature type="compositionally biased region" description="Low complexity" evidence="1">
    <location>
        <begin position="209"/>
        <end position="244"/>
    </location>
</feature>
<gene>
    <name evidence="4" type="primary">LOC115884973</name>
</gene>
<organism evidence="3 4">
    <name type="scientific">Sitophilus oryzae</name>
    <name type="common">Rice weevil</name>
    <name type="synonym">Curculio oryzae</name>
    <dbReference type="NCBI Taxonomy" id="7048"/>
    <lineage>
        <taxon>Eukaryota</taxon>
        <taxon>Metazoa</taxon>
        <taxon>Ecdysozoa</taxon>
        <taxon>Arthropoda</taxon>
        <taxon>Hexapoda</taxon>
        <taxon>Insecta</taxon>
        <taxon>Pterygota</taxon>
        <taxon>Neoptera</taxon>
        <taxon>Endopterygota</taxon>
        <taxon>Coleoptera</taxon>
        <taxon>Polyphaga</taxon>
        <taxon>Cucujiformia</taxon>
        <taxon>Curculionidae</taxon>
        <taxon>Dryophthorinae</taxon>
        <taxon>Sitophilus</taxon>
    </lineage>
</organism>
<dbReference type="PANTHER" id="PTHR10177">
    <property type="entry name" value="CYCLINS"/>
    <property type="match status" value="1"/>
</dbReference>
<dbReference type="KEGG" id="soy:115884973"/>
<dbReference type="RefSeq" id="XP_030759562.1">
    <property type="nucleotide sequence ID" value="XM_030903702.1"/>
</dbReference>